<proteinExistence type="predicted"/>
<name>A0A6A6J4I5_WESOR</name>
<dbReference type="Proteomes" id="UP000800097">
    <property type="component" value="Unassembled WGS sequence"/>
</dbReference>
<dbReference type="InterPro" id="IPR013766">
    <property type="entry name" value="Thioredoxin_domain"/>
</dbReference>
<keyword evidence="3" id="KW-1185">Reference proteome</keyword>
<feature type="domain" description="Thioredoxin" evidence="1">
    <location>
        <begin position="58"/>
        <end position="140"/>
    </location>
</feature>
<evidence type="ECO:0000313" key="3">
    <source>
        <dbReference type="Proteomes" id="UP000800097"/>
    </source>
</evidence>
<accession>A0A6A6J4I5</accession>
<evidence type="ECO:0000259" key="1">
    <source>
        <dbReference type="Pfam" id="PF00085"/>
    </source>
</evidence>
<dbReference type="EMBL" id="ML986547">
    <property type="protein sequence ID" value="KAF2271355.1"/>
    <property type="molecule type" value="Genomic_DNA"/>
</dbReference>
<protein>
    <recommendedName>
        <fullName evidence="1">Thioredoxin domain-containing protein</fullName>
    </recommendedName>
</protein>
<sequence>MILRHPSLLPRTLRLPLHFPRAYRPFTSSSTQSAQNRIFSNVRTPDELHTLTFLSATDNRPLITLWTASWCSTCRAVKPLVRSLIEEERVGEKEGGLGYAEVEMDSVLIGDLGVKFMITSLPTLLAFSRQEPQMETKLVRPEQMKNKEFLREWLLNEARRGGRAGGSGGSPFGGLFGGR</sequence>
<dbReference type="RefSeq" id="XP_033648894.1">
    <property type="nucleotide sequence ID" value="XM_033799445.1"/>
</dbReference>
<dbReference type="CDD" id="cd02947">
    <property type="entry name" value="TRX_family"/>
    <property type="match status" value="1"/>
</dbReference>
<dbReference type="GeneID" id="54552620"/>
<gene>
    <name evidence="2" type="ORF">EI97DRAFT_437943</name>
</gene>
<organism evidence="2 3">
    <name type="scientific">Westerdykella ornata</name>
    <dbReference type="NCBI Taxonomy" id="318751"/>
    <lineage>
        <taxon>Eukaryota</taxon>
        <taxon>Fungi</taxon>
        <taxon>Dikarya</taxon>
        <taxon>Ascomycota</taxon>
        <taxon>Pezizomycotina</taxon>
        <taxon>Dothideomycetes</taxon>
        <taxon>Pleosporomycetidae</taxon>
        <taxon>Pleosporales</taxon>
        <taxon>Sporormiaceae</taxon>
        <taxon>Westerdykella</taxon>
    </lineage>
</organism>
<dbReference type="OrthoDB" id="19690at2759"/>
<reference evidence="2" key="1">
    <citation type="journal article" date="2020" name="Stud. Mycol.">
        <title>101 Dothideomycetes genomes: a test case for predicting lifestyles and emergence of pathogens.</title>
        <authorList>
            <person name="Haridas S."/>
            <person name="Albert R."/>
            <person name="Binder M."/>
            <person name="Bloem J."/>
            <person name="Labutti K."/>
            <person name="Salamov A."/>
            <person name="Andreopoulos B."/>
            <person name="Baker S."/>
            <person name="Barry K."/>
            <person name="Bills G."/>
            <person name="Bluhm B."/>
            <person name="Cannon C."/>
            <person name="Castanera R."/>
            <person name="Culley D."/>
            <person name="Daum C."/>
            <person name="Ezra D."/>
            <person name="Gonzalez J."/>
            <person name="Henrissat B."/>
            <person name="Kuo A."/>
            <person name="Liang C."/>
            <person name="Lipzen A."/>
            <person name="Lutzoni F."/>
            <person name="Magnuson J."/>
            <person name="Mondo S."/>
            <person name="Nolan M."/>
            <person name="Ohm R."/>
            <person name="Pangilinan J."/>
            <person name="Park H.-J."/>
            <person name="Ramirez L."/>
            <person name="Alfaro M."/>
            <person name="Sun H."/>
            <person name="Tritt A."/>
            <person name="Yoshinaga Y."/>
            <person name="Zwiers L.-H."/>
            <person name="Turgeon B."/>
            <person name="Goodwin S."/>
            <person name="Spatafora J."/>
            <person name="Crous P."/>
            <person name="Grigoriev I."/>
        </authorList>
    </citation>
    <scope>NUCLEOTIDE SEQUENCE</scope>
    <source>
        <strain evidence="2">CBS 379.55</strain>
    </source>
</reference>
<evidence type="ECO:0000313" key="2">
    <source>
        <dbReference type="EMBL" id="KAF2271355.1"/>
    </source>
</evidence>
<dbReference type="AlphaFoldDB" id="A0A6A6J4I5"/>
<dbReference type="SUPFAM" id="SSF52833">
    <property type="entry name" value="Thioredoxin-like"/>
    <property type="match status" value="1"/>
</dbReference>
<dbReference type="Pfam" id="PF00085">
    <property type="entry name" value="Thioredoxin"/>
    <property type="match status" value="1"/>
</dbReference>
<dbReference type="Gene3D" id="3.40.30.10">
    <property type="entry name" value="Glutaredoxin"/>
    <property type="match status" value="1"/>
</dbReference>
<dbReference type="InterPro" id="IPR036249">
    <property type="entry name" value="Thioredoxin-like_sf"/>
</dbReference>